<evidence type="ECO:0000256" key="1">
    <source>
        <dbReference type="PROSITE-ProRule" id="PRU00047"/>
    </source>
</evidence>
<feature type="compositionally biased region" description="Polar residues" evidence="2">
    <location>
        <begin position="70"/>
        <end position="83"/>
    </location>
</feature>
<dbReference type="EMBL" id="JASPKY010001164">
    <property type="protein sequence ID" value="KAK9678909.1"/>
    <property type="molecule type" value="Genomic_DNA"/>
</dbReference>
<keyword evidence="1" id="KW-0862">Zinc</keyword>
<keyword evidence="1" id="KW-0479">Metal-binding</keyword>
<dbReference type="SMART" id="SM00343">
    <property type="entry name" value="ZnF_C2HC"/>
    <property type="match status" value="2"/>
</dbReference>
<dbReference type="Proteomes" id="UP001458880">
    <property type="component" value="Unassembled WGS sequence"/>
</dbReference>
<dbReference type="Gene3D" id="4.10.60.10">
    <property type="entry name" value="Zinc finger, CCHC-type"/>
    <property type="match status" value="1"/>
</dbReference>
<accession>A0AAW1HR56</accession>
<dbReference type="InterPro" id="IPR005162">
    <property type="entry name" value="Retrotrans_gag_dom"/>
</dbReference>
<dbReference type="PROSITE" id="PS50158">
    <property type="entry name" value="ZF_CCHC"/>
    <property type="match status" value="2"/>
</dbReference>
<evidence type="ECO:0000313" key="4">
    <source>
        <dbReference type="EMBL" id="KAK9678909.1"/>
    </source>
</evidence>
<organism evidence="4 5">
    <name type="scientific">Popillia japonica</name>
    <name type="common">Japanese beetle</name>
    <dbReference type="NCBI Taxonomy" id="7064"/>
    <lineage>
        <taxon>Eukaryota</taxon>
        <taxon>Metazoa</taxon>
        <taxon>Ecdysozoa</taxon>
        <taxon>Arthropoda</taxon>
        <taxon>Hexapoda</taxon>
        <taxon>Insecta</taxon>
        <taxon>Pterygota</taxon>
        <taxon>Neoptera</taxon>
        <taxon>Endopterygota</taxon>
        <taxon>Coleoptera</taxon>
        <taxon>Polyphaga</taxon>
        <taxon>Scarabaeiformia</taxon>
        <taxon>Scarabaeidae</taxon>
        <taxon>Rutelinae</taxon>
        <taxon>Popillia</taxon>
    </lineage>
</organism>
<name>A0AAW1HR56_POPJA</name>
<evidence type="ECO:0000313" key="5">
    <source>
        <dbReference type="Proteomes" id="UP001458880"/>
    </source>
</evidence>
<protein>
    <submittedName>
        <fullName evidence="4">Retrotransposon gag protein</fullName>
    </submittedName>
</protein>
<dbReference type="AlphaFoldDB" id="A0AAW1HR56"/>
<dbReference type="InterPro" id="IPR036875">
    <property type="entry name" value="Znf_CCHC_sf"/>
</dbReference>
<feature type="domain" description="CCHC-type" evidence="3">
    <location>
        <begin position="295"/>
        <end position="310"/>
    </location>
</feature>
<proteinExistence type="predicted"/>
<keyword evidence="5" id="KW-1185">Reference proteome</keyword>
<dbReference type="GO" id="GO:0008270">
    <property type="term" value="F:zinc ion binding"/>
    <property type="evidence" value="ECO:0007669"/>
    <property type="project" value="UniProtKB-KW"/>
</dbReference>
<feature type="domain" description="CCHC-type" evidence="3">
    <location>
        <begin position="315"/>
        <end position="330"/>
    </location>
</feature>
<dbReference type="Pfam" id="PF03732">
    <property type="entry name" value="Retrotrans_gag"/>
    <property type="match status" value="1"/>
</dbReference>
<evidence type="ECO:0000256" key="2">
    <source>
        <dbReference type="SAM" id="MobiDB-lite"/>
    </source>
</evidence>
<keyword evidence="1" id="KW-0863">Zinc-finger</keyword>
<gene>
    <name evidence="4" type="ORF">QE152_g40440</name>
</gene>
<dbReference type="Pfam" id="PF00098">
    <property type="entry name" value="zf-CCHC"/>
    <property type="match status" value="1"/>
</dbReference>
<dbReference type="SUPFAM" id="SSF57756">
    <property type="entry name" value="Retrovirus zinc finger-like domains"/>
    <property type="match status" value="1"/>
</dbReference>
<comment type="caution">
    <text evidence="4">The sequence shown here is derived from an EMBL/GenBank/DDBJ whole genome shotgun (WGS) entry which is preliminary data.</text>
</comment>
<sequence>MKNWRIRFALKRIGRLSNAALSSELMALALQMNEKLEDKIRLKVETIPIAAKLESTRLEESSPSDEEVLSPNTFNNTPNSCSSSNRTVPVWKWNLKFSGTRNSLSVGAFLQRVDELSSARRIDEQQLFALALDLFEGNALKWYRGIRQTVHSWNDLVKKLKEDFLPADYEDKLLDEVRRRSQAPDETISVYLAIMSEFFSRFSAPLPETLQLRILMSNIAPFYQSHLGLMEVTSIEQLKNLCQKLEARRSSIATFTAPVKPDKHCLEPELAYLSSESQETASAAIVTSPPDRRACFNCGRSGHLVDSCTEPKQLKCYRCGRSGFTSRNCPGCQGNGPRRT</sequence>
<dbReference type="InterPro" id="IPR001878">
    <property type="entry name" value="Znf_CCHC"/>
</dbReference>
<evidence type="ECO:0000259" key="3">
    <source>
        <dbReference type="PROSITE" id="PS50158"/>
    </source>
</evidence>
<dbReference type="GO" id="GO:0003676">
    <property type="term" value="F:nucleic acid binding"/>
    <property type="evidence" value="ECO:0007669"/>
    <property type="project" value="InterPro"/>
</dbReference>
<feature type="region of interest" description="Disordered" evidence="2">
    <location>
        <begin position="58"/>
        <end position="83"/>
    </location>
</feature>
<reference evidence="4 5" key="1">
    <citation type="journal article" date="2024" name="BMC Genomics">
        <title>De novo assembly and annotation of Popillia japonica's genome with initial clues to its potential as an invasive pest.</title>
        <authorList>
            <person name="Cucini C."/>
            <person name="Boschi S."/>
            <person name="Funari R."/>
            <person name="Cardaioli E."/>
            <person name="Iannotti N."/>
            <person name="Marturano G."/>
            <person name="Paoli F."/>
            <person name="Bruttini M."/>
            <person name="Carapelli A."/>
            <person name="Frati F."/>
            <person name="Nardi F."/>
        </authorList>
    </citation>
    <scope>NUCLEOTIDE SEQUENCE [LARGE SCALE GENOMIC DNA]</scope>
    <source>
        <strain evidence="4">DMR45628</strain>
    </source>
</reference>